<dbReference type="InterPro" id="IPR013783">
    <property type="entry name" value="Ig-like_fold"/>
</dbReference>
<dbReference type="EMBL" id="KL214830">
    <property type="protein sequence ID" value="KFV61932.1"/>
    <property type="molecule type" value="Genomic_DNA"/>
</dbReference>
<reference evidence="1 2" key="1">
    <citation type="submission" date="2014-04" db="EMBL/GenBank/DDBJ databases">
        <title>Genome evolution of avian class.</title>
        <authorList>
            <person name="Zhang G."/>
            <person name="Li C."/>
        </authorList>
    </citation>
    <scope>NUCLEOTIDE SEQUENCE [LARGE SCALE GENOMIC DNA]</scope>
    <source>
        <strain evidence="1">BGI_N307</strain>
    </source>
</reference>
<dbReference type="Proteomes" id="UP000053875">
    <property type="component" value="Unassembled WGS sequence"/>
</dbReference>
<dbReference type="AlphaFoldDB" id="A0A093G545"/>
<keyword evidence="2" id="KW-1185">Reference proteome</keyword>
<proteinExistence type="predicted"/>
<dbReference type="PANTHER" id="PTHR45912">
    <property type="entry name" value="CILIA- AND FLAGELLA-ASSOCIATED PROTEIN 47"/>
    <property type="match status" value="1"/>
</dbReference>
<feature type="non-terminal residue" evidence="1">
    <location>
        <position position="1"/>
    </location>
</feature>
<dbReference type="GO" id="GO:0007288">
    <property type="term" value="P:sperm axoneme assembly"/>
    <property type="evidence" value="ECO:0007669"/>
    <property type="project" value="TreeGrafter"/>
</dbReference>
<dbReference type="STRING" id="118200.A0A093G545"/>
<organism evidence="1 2">
    <name type="scientific">Dryobates pubescens</name>
    <name type="common">Downy woodpecker</name>
    <name type="synonym">Picoides pubescens</name>
    <dbReference type="NCBI Taxonomy" id="118200"/>
    <lineage>
        <taxon>Eukaryota</taxon>
        <taxon>Metazoa</taxon>
        <taxon>Chordata</taxon>
        <taxon>Craniata</taxon>
        <taxon>Vertebrata</taxon>
        <taxon>Euteleostomi</taxon>
        <taxon>Archelosauria</taxon>
        <taxon>Archosauria</taxon>
        <taxon>Dinosauria</taxon>
        <taxon>Saurischia</taxon>
        <taxon>Theropoda</taxon>
        <taxon>Coelurosauria</taxon>
        <taxon>Aves</taxon>
        <taxon>Neognathae</taxon>
        <taxon>Neoaves</taxon>
        <taxon>Telluraves</taxon>
        <taxon>Coraciimorphae</taxon>
        <taxon>Piciformes</taxon>
        <taxon>Picidae</taxon>
        <taxon>Dryobates</taxon>
    </lineage>
</organism>
<dbReference type="PANTHER" id="PTHR45912:SF3">
    <property type="entry name" value="CILIA- AND FLAGELLA-ASSOCIATED PROTEIN 47"/>
    <property type="match status" value="1"/>
</dbReference>
<accession>A0A093G545</accession>
<dbReference type="Gene3D" id="2.60.40.10">
    <property type="entry name" value="Immunoglobulins"/>
    <property type="match status" value="5"/>
</dbReference>
<name>A0A093G545_DRYPU</name>
<evidence type="ECO:0000313" key="2">
    <source>
        <dbReference type="Proteomes" id="UP000053875"/>
    </source>
</evidence>
<dbReference type="Pfam" id="PF14874">
    <property type="entry name" value="PapD-like"/>
    <property type="match status" value="1"/>
</dbReference>
<feature type="non-terminal residue" evidence="1">
    <location>
        <position position="921"/>
    </location>
</feature>
<protein>
    <submittedName>
        <fullName evidence="1">Uncharacterized protein CXorf22</fullName>
    </submittedName>
</protein>
<dbReference type="GO" id="GO:0005929">
    <property type="term" value="C:cilium"/>
    <property type="evidence" value="ECO:0007669"/>
    <property type="project" value="TreeGrafter"/>
</dbReference>
<sequence length="921" mass="103287">RDVAGVRIAPAQLCFRDAVPGGRYRAALSVQNLRVESCRLQLLPPSRPQFKLIVENPRNPIASGLQVTAFVEYFPETEEDLQDRLRLLIEDDFIDIPLLGLIPCCFLEIESEINFGAVIANSKIISKEISIANRGSSPGRFKVSYEGVVPLNVEPTSGIVEPKSVKMVKVDICTDVPRIIKEVLKVELEGRDCTEVQIRAIVVQQILKVLGVPCGNVLECVNFGPVYFGSSKTEQICLYNDSPECMDWVAVLEDNAIGGEMGTNLQRSTDAVLQDLSLKNRTRDVDVSTLILCIPNQGTLQPYEKYLVTLCFTPNIFKRDFGVNASALKQDYVLFLRFEAAGNKDGYLQMLSDDATAITAKHPRPTELALTGSGIPVTLTFNPGPVFKFMDCFFGEQTQVLCTLKNESELLPVTFRFQKMAHFNISPEKGKIEAKSAKDVIFSFSPHQIGTFKVKQVVDIIDIGLEKNNVEILKKKSIHQIYLSFIAVCKSKHKTVQFKINPGLTPMISNATGWFVADGIGQCTDTAPVAMLKSRQTQLHTHRINRNCKDDALIAFPNDRAASIRPSDRNEKYRTIFTKTERYNYIDPEFSYTDCEQLSKAAHKESYSYFIYNVRQCRLQKDAARQFHIYNNPVNIGLKPAEGLLSPKISVTDIHKEKLQFKKLPLDENCLLTSKKLEAIDDVLCLSQITSGLSALPISTQEKEDCSRTLTSKQLHQIVIGPSTMDFGDVCVYSITDRKLHIINNLLVHIWIKIDIEIHELQRTSPLSQVVPPLTKTHIPIVFETNTLGMFKRSFTYTINNQHLGHVLVVAKAVSVELELSARELILKPVPGYLAEEEFRATVRIHNPRNHPAEFAWKPVITDRGNAFSVHPAKGFVEAYSDLECEVLWYPGFSSPETGEFNLCVREGNTINLKCLAKVTV</sequence>
<evidence type="ECO:0000313" key="1">
    <source>
        <dbReference type="EMBL" id="KFV61932.1"/>
    </source>
</evidence>
<gene>
    <name evidence="1" type="ORF">N307_02026</name>
</gene>